<dbReference type="PANTHER" id="PTHR31302">
    <property type="entry name" value="TRANSMEMBRANE PROTEIN WITH METALLOPHOSPHOESTERASE DOMAIN-RELATED"/>
    <property type="match status" value="1"/>
</dbReference>
<evidence type="ECO:0000313" key="6">
    <source>
        <dbReference type="Proteomes" id="UP000323012"/>
    </source>
</evidence>
<evidence type="ECO:0000259" key="2">
    <source>
        <dbReference type="Pfam" id="PF00149"/>
    </source>
</evidence>
<sequence length="356" mass="40535">METRYYITMLAAMLALQFMLFGFSRTLNWIFNLNGKTRRTLTIVLFLGLNALILSAPLRLYTESFRVSALILTLLLFSTFSSLIVGFLYLLRKKWRHSLKWLYPILFLSFITVGLYNAYTPVVRHYQVHLDKSMKPLRIGMASDTHLGKFFGGKQLDKLADIMQREKVDIILLPGDIMDDNVNAYLAEKMQPHLAKLKAPLGVYATLGNHDFFGDQARIEREIRKAGIIPLMDESLVVDNRFVLIGRNDDLVTNRPSTEQLLKGVDTNLPIILLDHRPSEIEEHAKLPIDIQLSGHAHNGQIFPANLIVKFIYRLSYGYEQINGVHFFVTSGYGFWGVPMRLGSQSEVMIIDVVGG</sequence>
<dbReference type="InterPro" id="IPR029052">
    <property type="entry name" value="Metallo-depent_PP-like"/>
</dbReference>
<evidence type="ECO:0000256" key="1">
    <source>
        <dbReference type="SAM" id="Phobius"/>
    </source>
</evidence>
<dbReference type="GO" id="GO:0016787">
    <property type="term" value="F:hydrolase activity"/>
    <property type="evidence" value="ECO:0007669"/>
    <property type="project" value="InterPro"/>
</dbReference>
<evidence type="ECO:0000313" key="5">
    <source>
        <dbReference type="Proteomes" id="UP000072236"/>
    </source>
</evidence>
<organism evidence="4 6">
    <name type="scientific">Aggregatibacter actinomycetemcomitans</name>
    <name type="common">Actinobacillus actinomycetemcomitans</name>
    <name type="synonym">Haemophilus actinomycetemcomitans</name>
    <dbReference type="NCBI Taxonomy" id="714"/>
    <lineage>
        <taxon>Bacteria</taxon>
        <taxon>Pseudomonadati</taxon>
        <taxon>Pseudomonadota</taxon>
        <taxon>Gammaproteobacteria</taxon>
        <taxon>Pasteurellales</taxon>
        <taxon>Pasteurellaceae</taxon>
        <taxon>Aggregatibacter</taxon>
    </lineage>
</organism>
<keyword evidence="1" id="KW-1133">Transmembrane helix</keyword>
<feature type="transmembrane region" description="Helical" evidence="1">
    <location>
        <begin position="67"/>
        <end position="89"/>
    </location>
</feature>
<dbReference type="Proteomes" id="UP000072236">
    <property type="component" value="Chromosome"/>
</dbReference>
<name>A0A142G1C3_AGGAC</name>
<reference evidence="3 5" key="1">
    <citation type="submission" date="2015-10" db="EMBL/GenBank/DDBJ databases">
        <title>Tn-seq of a polymicrobial infection.</title>
        <authorList>
            <person name="Stacy A."/>
            <person name="Rumbaugh K.P."/>
            <person name="Whiteley M."/>
        </authorList>
    </citation>
    <scope>NUCLEOTIDE SEQUENCE [LARGE SCALE GENOMIC DNA]</scope>
    <source>
        <strain evidence="3 5">624</strain>
    </source>
</reference>
<reference evidence="4 6" key="2">
    <citation type="submission" date="2019-08" db="EMBL/GenBank/DDBJ databases">
        <title>Whole genome sequencing of Aggregatibacter actinomycetemcomitans cultured from blood stream infections in Denmark reveals a novel phylogenetic lineage expressing serotype a membrane O polysaccharide.</title>
        <authorList>
            <person name="Nedergaard S."/>
            <person name="Kobel C.M."/>
            <person name="Nielsen M.B."/>
            <person name="Moeller R.T."/>
            <person name="Jensen A.B."/>
            <person name="Noerskov-Lauritsen N."/>
        </authorList>
    </citation>
    <scope>NUCLEOTIDE SEQUENCE [LARGE SCALE GENOMIC DNA]</scope>
    <source>
        <strain evidence="4 6">PN_563</strain>
    </source>
</reference>
<proteinExistence type="predicted"/>
<keyword evidence="1" id="KW-0812">Transmembrane</keyword>
<feature type="transmembrane region" description="Helical" evidence="1">
    <location>
        <begin position="6"/>
        <end position="28"/>
    </location>
</feature>
<feature type="domain" description="Calcineurin-like phosphoesterase" evidence="2">
    <location>
        <begin position="137"/>
        <end position="299"/>
    </location>
</feature>
<accession>A0A142G1C3</accession>
<dbReference type="Pfam" id="PF00149">
    <property type="entry name" value="Metallophos"/>
    <property type="match status" value="1"/>
</dbReference>
<dbReference type="InterPro" id="IPR051158">
    <property type="entry name" value="Metallophosphoesterase_sf"/>
</dbReference>
<dbReference type="Gene3D" id="3.60.21.10">
    <property type="match status" value="1"/>
</dbReference>
<feature type="transmembrane region" description="Helical" evidence="1">
    <location>
        <begin position="40"/>
        <end position="61"/>
    </location>
</feature>
<dbReference type="AlphaFoldDB" id="A0A142G1C3"/>
<dbReference type="RefSeq" id="WP_005542697.1">
    <property type="nucleotide sequence ID" value="NZ_CP012959.1"/>
</dbReference>
<dbReference type="EMBL" id="CP012959">
    <property type="protein sequence ID" value="AMQ94453.1"/>
    <property type="molecule type" value="Genomic_DNA"/>
</dbReference>
<evidence type="ECO:0000313" key="3">
    <source>
        <dbReference type="EMBL" id="AMQ94453.1"/>
    </source>
</evidence>
<dbReference type="eggNOG" id="COG1408">
    <property type="taxonomic scope" value="Bacteria"/>
</dbReference>
<dbReference type="SUPFAM" id="SSF56300">
    <property type="entry name" value="Metallo-dependent phosphatases"/>
    <property type="match status" value="1"/>
</dbReference>
<dbReference type="InterPro" id="IPR004843">
    <property type="entry name" value="Calcineurin-like_PHP"/>
</dbReference>
<dbReference type="CDD" id="cd07385">
    <property type="entry name" value="MPP_YkuE_C"/>
    <property type="match status" value="1"/>
</dbReference>
<dbReference type="PANTHER" id="PTHR31302:SF0">
    <property type="entry name" value="TRANSMEMBRANE PROTEIN WITH METALLOPHOSPHOESTERASE DOMAIN"/>
    <property type="match status" value="1"/>
</dbReference>
<keyword evidence="1" id="KW-0472">Membrane</keyword>
<dbReference type="Proteomes" id="UP000323012">
    <property type="component" value="Unassembled WGS sequence"/>
</dbReference>
<dbReference type="KEGG" id="aact:ACT75_07940"/>
<gene>
    <name evidence="3" type="ORF">ACT75_07940</name>
    <name evidence="4" type="ORF">FXB79_02570</name>
</gene>
<dbReference type="EMBL" id="VSED01000004">
    <property type="protein sequence ID" value="TYA39592.1"/>
    <property type="molecule type" value="Genomic_DNA"/>
</dbReference>
<dbReference type="OrthoDB" id="9780884at2"/>
<evidence type="ECO:0000313" key="4">
    <source>
        <dbReference type="EMBL" id="TYA39592.1"/>
    </source>
</evidence>
<feature type="transmembrane region" description="Helical" evidence="1">
    <location>
        <begin position="101"/>
        <end position="119"/>
    </location>
</feature>
<protein>
    <submittedName>
        <fullName evidence="4">Metallophosphoesterase</fullName>
    </submittedName>
</protein>